<reference evidence="2 3" key="1">
    <citation type="submission" date="2023-01" db="EMBL/GenBank/DDBJ databases">
        <title>Thalassococcus onchidii sp. nov., isolated from a marine invertebrate from the South China Sea.</title>
        <authorList>
            <person name="Xu S."/>
            <person name="Liu Z."/>
            <person name="Xu Y."/>
        </authorList>
    </citation>
    <scope>NUCLEOTIDE SEQUENCE [LARGE SCALE GENOMIC DNA]</scope>
    <source>
        <strain evidence="2 3">KCTC 32084</strain>
    </source>
</reference>
<dbReference type="PANTHER" id="PTHR18964">
    <property type="entry name" value="ROK (REPRESSOR, ORF, KINASE) FAMILY"/>
    <property type="match status" value="1"/>
</dbReference>
<dbReference type="Proteomes" id="UP001210720">
    <property type="component" value="Unassembled WGS sequence"/>
</dbReference>
<dbReference type="PANTHER" id="PTHR18964:SF169">
    <property type="entry name" value="N-ACETYLMANNOSAMINE KINASE"/>
    <property type="match status" value="1"/>
</dbReference>
<dbReference type="Pfam" id="PF00480">
    <property type="entry name" value="ROK"/>
    <property type="match status" value="1"/>
</dbReference>
<organism evidence="2 3">
    <name type="scientific">Thalassococcus lentus</name>
    <dbReference type="NCBI Taxonomy" id="1210524"/>
    <lineage>
        <taxon>Bacteria</taxon>
        <taxon>Pseudomonadati</taxon>
        <taxon>Pseudomonadota</taxon>
        <taxon>Alphaproteobacteria</taxon>
        <taxon>Rhodobacterales</taxon>
        <taxon>Roseobacteraceae</taxon>
        <taxon>Thalassococcus</taxon>
    </lineage>
</organism>
<dbReference type="EMBL" id="JAQIOY010000002">
    <property type="protein sequence ID" value="MDA7424840.1"/>
    <property type="molecule type" value="Genomic_DNA"/>
</dbReference>
<dbReference type="SUPFAM" id="SSF46785">
    <property type="entry name" value="Winged helix' DNA-binding domain"/>
    <property type="match status" value="1"/>
</dbReference>
<comment type="caution">
    <text evidence="2">The sequence shown here is derived from an EMBL/GenBank/DDBJ whole genome shotgun (WGS) entry which is preliminary data.</text>
</comment>
<evidence type="ECO:0000259" key="1">
    <source>
        <dbReference type="Pfam" id="PF01047"/>
    </source>
</evidence>
<evidence type="ECO:0000313" key="2">
    <source>
        <dbReference type="EMBL" id="MDA7424840.1"/>
    </source>
</evidence>
<dbReference type="Pfam" id="PF01047">
    <property type="entry name" value="MarR"/>
    <property type="match status" value="1"/>
</dbReference>
<dbReference type="SUPFAM" id="SSF53067">
    <property type="entry name" value="Actin-like ATPase domain"/>
    <property type="match status" value="1"/>
</dbReference>
<dbReference type="Gene3D" id="1.10.10.10">
    <property type="entry name" value="Winged helix-like DNA-binding domain superfamily/Winged helix DNA-binding domain"/>
    <property type="match status" value="1"/>
</dbReference>
<keyword evidence="3" id="KW-1185">Reference proteome</keyword>
<feature type="domain" description="HTH marR-type" evidence="1">
    <location>
        <begin position="7"/>
        <end position="50"/>
    </location>
</feature>
<dbReference type="CDD" id="cd23763">
    <property type="entry name" value="ASKHA_ATPase_ROK"/>
    <property type="match status" value="1"/>
</dbReference>
<proteinExistence type="predicted"/>
<dbReference type="RefSeq" id="WP_271432232.1">
    <property type="nucleotide sequence ID" value="NZ_JAQIOY010000002.1"/>
</dbReference>
<dbReference type="InterPro" id="IPR036390">
    <property type="entry name" value="WH_DNA-bd_sf"/>
</dbReference>
<dbReference type="Gene3D" id="3.30.420.40">
    <property type="match status" value="2"/>
</dbReference>
<gene>
    <name evidence="2" type="ORF">PFY00_08895</name>
</gene>
<evidence type="ECO:0000313" key="3">
    <source>
        <dbReference type="Proteomes" id="UP001210720"/>
    </source>
</evidence>
<dbReference type="InterPro" id="IPR000600">
    <property type="entry name" value="ROK"/>
</dbReference>
<dbReference type="InterPro" id="IPR043129">
    <property type="entry name" value="ATPase_NBD"/>
</dbReference>
<accession>A0ABT4XSE1</accession>
<protein>
    <submittedName>
        <fullName evidence="2">ROK family transcriptional regulator</fullName>
    </submittedName>
</protein>
<name>A0ABT4XSE1_9RHOB</name>
<sequence length="373" mass="39931">MRAHNERLVLTLLRRHGPMAKADIARSTGLSAQTVSVIMRALEGDGLLERGDPIRGKVGQPSVPMALAAGGAYFLGLKIGRRSVELVLTDFKGQVLDRATRVHAYPEPKATVKFAVSQIEALLADLPDDQRTRVAGLGIAMPFFLWNWAAKLNVAPERMEGWRDFDIRAEIAAAFDFPVFLQNDASAACGAELVFGPQDGARDFLYFYVGYFIGGGLALDGKLFTGRGNAAALGPLPVPDGKGGTCQLIDLASLGVLEATLLSSGFETSSMWINTEDWRVDEAMLEDWLNSAADALAYAVVSASAVLDVEAVRIDGWLPDPAREALVSKTQAALARNDTTGLTLPRIEAGHVGSDARTLGGASLPLSHRFLIE</sequence>
<dbReference type="InterPro" id="IPR000835">
    <property type="entry name" value="HTH_MarR-typ"/>
</dbReference>
<dbReference type="InterPro" id="IPR036388">
    <property type="entry name" value="WH-like_DNA-bd_sf"/>
</dbReference>